<evidence type="ECO:0000313" key="3">
    <source>
        <dbReference type="RefSeq" id="XP_031390416.1"/>
    </source>
</evidence>
<organism evidence="2 3">
    <name type="scientific">Punica granatum</name>
    <name type="common">Pomegranate</name>
    <dbReference type="NCBI Taxonomy" id="22663"/>
    <lineage>
        <taxon>Eukaryota</taxon>
        <taxon>Viridiplantae</taxon>
        <taxon>Streptophyta</taxon>
        <taxon>Embryophyta</taxon>
        <taxon>Tracheophyta</taxon>
        <taxon>Spermatophyta</taxon>
        <taxon>Magnoliopsida</taxon>
        <taxon>eudicotyledons</taxon>
        <taxon>Gunneridae</taxon>
        <taxon>Pentapetalae</taxon>
        <taxon>rosids</taxon>
        <taxon>malvids</taxon>
        <taxon>Myrtales</taxon>
        <taxon>Lythraceae</taxon>
        <taxon>Punica</taxon>
    </lineage>
</organism>
<proteinExistence type="predicted"/>
<feature type="compositionally biased region" description="Polar residues" evidence="1">
    <location>
        <begin position="697"/>
        <end position="708"/>
    </location>
</feature>
<dbReference type="InterPro" id="IPR021109">
    <property type="entry name" value="Peptidase_aspartic_dom_sf"/>
</dbReference>
<accession>A0A6P8DAC5</accession>
<protein>
    <submittedName>
        <fullName evidence="3">Uncharacterized protein LOC116202920</fullName>
    </submittedName>
</protein>
<feature type="compositionally biased region" description="Basic and acidic residues" evidence="1">
    <location>
        <begin position="78"/>
        <end position="87"/>
    </location>
</feature>
<dbReference type="PANTHER" id="PTHR32108:SF9">
    <property type="entry name" value="REVERSE TRANSCRIPTASE RNASE H-LIKE DOMAIN-CONTAINING PROTEIN"/>
    <property type="match status" value="1"/>
</dbReference>
<reference evidence="3" key="2">
    <citation type="submission" date="2025-08" db="UniProtKB">
        <authorList>
            <consortium name="RefSeq"/>
        </authorList>
    </citation>
    <scope>IDENTIFICATION</scope>
    <source>
        <tissue evidence="3">Leaf</tissue>
    </source>
</reference>
<feature type="compositionally biased region" description="Polar residues" evidence="1">
    <location>
        <begin position="107"/>
        <end position="122"/>
    </location>
</feature>
<dbReference type="PANTHER" id="PTHR32108">
    <property type="entry name" value="DNA-DIRECTED RNA POLYMERASE SUBUNIT ALPHA"/>
    <property type="match status" value="1"/>
</dbReference>
<name>A0A6P8DAC5_PUNGR</name>
<feature type="region of interest" description="Disordered" evidence="1">
    <location>
        <begin position="697"/>
        <end position="728"/>
    </location>
</feature>
<dbReference type="AlphaFoldDB" id="A0A6P8DAC5"/>
<reference evidence="2" key="1">
    <citation type="journal article" date="2020" name="Plant Biotechnol. J.">
        <title>The pomegranate (Punica granatum L.) draft genome dissects genetic divergence between soft- and hard-seeded cultivars.</title>
        <authorList>
            <person name="Luo X."/>
            <person name="Li H."/>
            <person name="Wu Z."/>
            <person name="Yao W."/>
            <person name="Zhao P."/>
            <person name="Cao D."/>
            <person name="Yu H."/>
            <person name="Li K."/>
            <person name="Poudel K."/>
            <person name="Zhao D."/>
            <person name="Zhang F."/>
            <person name="Xia X."/>
            <person name="Chen L."/>
            <person name="Wang Q."/>
            <person name="Jing D."/>
            <person name="Cao S."/>
        </authorList>
    </citation>
    <scope>NUCLEOTIDE SEQUENCE [LARGE SCALE GENOMIC DNA]</scope>
    <source>
        <strain evidence="2">cv. Tunisia</strain>
    </source>
</reference>
<feature type="region of interest" description="Disordered" evidence="1">
    <location>
        <begin position="78"/>
        <end position="179"/>
    </location>
</feature>
<dbReference type="CDD" id="cd00303">
    <property type="entry name" value="retropepsin_like"/>
    <property type="match status" value="1"/>
</dbReference>
<gene>
    <name evidence="3" type="primary">LOC116202920</name>
</gene>
<feature type="compositionally biased region" description="Polar residues" evidence="1">
    <location>
        <begin position="140"/>
        <end position="156"/>
    </location>
</feature>
<dbReference type="Gene3D" id="2.40.70.10">
    <property type="entry name" value="Acid Proteases"/>
    <property type="match status" value="1"/>
</dbReference>
<evidence type="ECO:0000313" key="2">
    <source>
        <dbReference type="Proteomes" id="UP000515151"/>
    </source>
</evidence>
<sequence length="728" mass="80127">MEMAEDQGFEAYEVKWRARAAKHVPPISEAQQIQLFHSTLKGAYYLHLLAHTSSFSNLIDAGKRLDIGVKLGKIEGPAEKKEGESSKKVATGTPSAGNRRGKDASVNAVNSGRQAPQQYSINYTPAPPTTQAYAPPPVHYQQQLPAPPASRTTQPVQRAPAPQDQQSTAPRRRQFTPFPAPLSHIYRQLLAGNRIKSVAPNIDFDPTIQDQSRHCEYHQGAPGHTTDDCWKLREKIQAMIDGKQLTFNAVKPPNVQVNPLPDHGSSSGPSINMISVCAIGEYETGQEPSAPFVIEYVPAETGIGYAGFDATLAPFVIDVPAREPYQDSKVPWTYEGSVGNLERQFSVMGVTRSGRVYENPEVANKGKAPAATLGIAPEATPIPQKKVTEEEAEAFMKIIKASEYKVVEQMGKSPAYISLLALLLSSEPHREALLKVLTAAQVPKETAPDLIEETVGSIFSNNISFSDDELPSEGYAHSRALHIMNVDLNRIRPSKTAVRAFDGSRREVNGEIDLLIKVGPCSFNVTFQVLDIPNAFSLLLGRPWIHFAGAVPSTLHQKLKFIVEERLITVKGEEDYAIYKETAVPYIRINRPIEIEEYKNRRGLGFRPSCHEIIEARRGKRLHRLAAYYGKINRGTPVPPLSHFFSGSQHIVGGTLDGPSSDLDDALVDLPGIYAVTEETHSGVYIRLAQENEELNNWTSRTSRPNGNTYGGSEPAFSSASRRRSSSR</sequence>
<dbReference type="GeneID" id="116202920"/>
<evidence type="ECO:0000256" key="1">
    <source>
        <dbReference type="SAM" id="MobiDB-lite"/>
    </source>
</evidence>
<dbReference type="RefSeq" id="XP_031390416.1">
    <property type="nucleotide sequence ID" value="XM_031534556.1"/>
</dbReference>
<keyword evidence="2" id="KW-1185">Reference proteome</keyword>
<dbReference type="Proteomes" id="UP000515151">
    <property type="component" value="Chromosome 4"/>
</dbReference>
<dbReference type="OrthoDB" id="1724165at2759"/>